<dbReference type="Gene3D" id="3.40.50.1820">
    <property type="entry name" value="alpha/beta hydrolase"/>
    <property type="match status" value="1"/>
</dbReference>
<evidence type="ECO:0000256" key="3">
    <source>
        <dbReference type="ARBA" id="ARBA00022630"/>
    </source>
</evidence>
<comment type="cofactor">
    <cofactor evidence="1">
        <name>FAD</name>
        <dbReference type="ChEBI" id="CHEBI:57692"/>
    </cofactor>
</comment>
<dbReference type="PANTHER" id="PTHR47178:SF1">
    <property type="entry name" value="FAD-BINDING DOMAIN-CONTAINING PROTEIN-RELATED"/>
    <property type="match status" value="1"/>
</dbReference>
<dbReference type="OrthoDB" id="47494at2759"/>
<dbReference type="SUPFAM" id="SSF53474">
    <property type="entry name" value="alpha/beta-Hydrolases"/>
    <property type="match status" value="1"/>
</dbReference>
<evidence type="ECO:0000259" key="8">
    <source>
        <dbReference type="Pfam" id="PF00135"/>
    </source>
</evidence>
<accession>A0A438NK76</accession>
<evidence type="ECO:0000256" key="2">
    <source>
        <dbReference type="ARBA" id="ARBA00005964"/>
    </source>
</evidence>
<dbReference type="GO" id="GO:0071949">
    <property type="term" value="F:FAD binding"/>
    <property type="evidence" value="ECO:0007669"/>
    <property type="project" value="InterPro"/>
</dbReference>
<dbReference type="PROSITE" id="PS00122">
    <property type="entry name" value="CARBOXYLESTERASE_B_1"/>
    <property type="match status" value="1"/>
</dbReference>
<name>A0A438NK76_EXOME</name>
<dbReference type="InterPro" id="IPR002018">
    <property type="entry name" value="CarbesteraseB"/>
</dbReference>
<dbReference type="VEuPathDB" id="FungiDB:PV10_04276"/>
<evidence type="ECO:0000256" key="7">
    <source>
        <dbReference type="ARBA" id="ARBA00023033"/>
    </source>
</evidence>
<evidence type="ECO:0000256" key="5">
    <source>
        <dbReference type="ARBA" id="ARBA00022827"/>
    </source>
</evidence>
<keyword evidence="7" id="KW-0503">Monooxygenase</keyword>
<dbReference type="Proteomes" id="UP000288859">
    <property type="component" value="Unassembled WGS sequence"/>
</dbReference>
<dbReference type="Pfam" id="PF01494">
    <property type="entry name" value="FAD_binding_3"/>
    <property type="match status" value="1"/>
</dbReference>
<dbReference type="PANTHER" id="PTHR47178">
    <property type="entry name" value="MONOOXYGENASE, FAD-BINDING"/>
    <property type="match status" value="1"/>
</dbReference>
<gene>
    <name evidence="10" type="ORF">B0A52_00484</name>
</gene>
<organism evidence="10 11">
    <name type="scientific">Exophiala mesophila</name>
    <name type="common">Black yeast-like fungus</name>
    <dbReference type="NCBI Taxonomy" id="212818"/>
    <lineage>
        <taxon>Eukaryota</taxon>
        <taxon>Fungi</taxon>
        <taxon>Dikarya</taxon>
        <taxon>Ascomycota</taxon>
        <taxon>Pezizomycotina</taxon>
        <taxon>Eurotiomycetes</taxon>
        <taxon>Chaetothyriomycetidae</taxon>
        <taxon>Chaetothyriales</taxon>
        <taxon>Herpotrichiellaceae</taxon>
        <taxon>Exophiala</taxon>
    </lineage>
</organism>
<evidence type="ECO:0000259" key="9">
    <source>
        <dbReference type="Pfam" id="PF01494"/>
    </source>
</evidence>
<dbReference type="GO" id="GO:0004497">
    <property type="term" value="F:monooxygenase activity"/>
    <property type="evidence" value="ECO:0007669"/>
    <property type="project" value="UniProtKB-KW"/>
</dbReference>
<keyword evidence="3" id="KW-0285">Flavoprotein</keyword>
<feature type="domain" description="FAD-binding" evidence="9">
    <location>
        <begin position="108"/>
        <end position="333"/>
    </location>
</feature>
<evidence type="ECO:0000256" key="1">
    <source>
        <dbReference type="ARBA" id="ARBA00001974"/>
    </source>
</evidence>
<keyword evidence="5" id="KW-0274">FAD</keyword>
<dbReference type="GO" id="GO:0016787">
    <property type="term" value="F:hydrolase activity"/>
    <property type="evidence" value="ECO:0007669"/>
    <property type="project" value="UniProtKB-KW"/>
</dbReference>
<proteinExistence type="inferred from homology"/>
<evidence type="ECO:0000256" key="6">
    <source>
        <dbReference type="ARBA" id="ARBA00023002"/>
    </source>
</evidence>
<dbReference type="Gene3D" id="3.50.50.60">
    <property type="entry name" value="FAD/NAD(P)-binding domain"/>
    <property type="match status" value="1"/>
</dbReference>
<keyword evidence="4" id="KW-0378">Hydrolase</keyword>
<dbReference type="InterPro" id="IPR036188">
    <property type="entry name" value="FAD/NAD-bd_sf"/>
</dbReference>
<dbReference type="Pfam" id="PF00135">
    <property type="entry name" value="COesterase"/>
    <property type="match status" value="1"/>
</dbReference>
<sequence>MRTPWSATCLKKAGFKFEIFDRDRSIDDRPAGWGITMHWALPSLQACLPPELFAKIQSIQVDPVAGGKEHDRYRFLDLETGLEKTSLPSSTHYRLNRKNFRQLLSTDIDVQWGKQFKSFETTASGVLVHFVDGSQVEGSLLLAVDGKNSRTRRMLLGEENSRLIPLPVGFMGFTLSLSPDMMQPFRDIHPVLWQGCHPGSGYFVFFSMLSTPETNGSASTAKPYYEGQFNMSWLIEQNGPTPKTQAEQIRKAKEAAISDTGMFSTLKQAILSIPEDTPALEIKLEDWPTQHWPCHGGRVTLLGDAAHTMTMYRGEAANHGIYDAAGLVYQLLQWRENGKPLEQAIQEHQAEVEARTHTAVLLSRYACLECHDLPNLTEKSKVFQVSGFNAGVKTQSTAYDFSSLQNEISTYSTPPGATSTGQSVQAISRSRHLVVLTMIPFPSMSQPEVVPIELPVGKVLALKDNDIIRARGVPYAVAERFQPPQYPVKWPAAKDCTQPASLCPQLPSRLEAVMGPVTNGRKHDEDCLHVTVTAPRDAVNAPVMVWFHGGAFISGGGDLDCYQPLDLARRGIVCVNVSYRIGVFGFLMIPGIAPAHLGLLDQQVSLRWIQDNIAAFGGDPSNVTLVGQSAGSDSIICLLGAETEDTLFHRAILMSPPLREIKERVPTVDALSAKAQSLFQEDPRTMSVSALLDVQKKLLMDPVRSQVMLFAPALGHSPLPKETEFDQNVARRVKEIPILIGWTSHDGRPFARMMGPQRQWYQLPVIGDYLEALGTWYITKSYFQWPSQAFHHQVLAAGGKSTTYSFQYHPETSPLGSCHCIELSSILGDWDNWKGAAMLSGDGEEIGKVIRGIGGKFLDLWVRFMNKGNLKPGHIVIDEHFDRPYDYFEANS</sequence>
<evidence type="ECO:0000256" key="4">
    <source>
        <dbReference type="ARBA" id="ARBA00022801"/>
    </source>
</evidence>
<protein>
    <recommendedName>
        <fullName evidence="12">Carboxylesterase type B domain-containing protein</fullName>
    </recommendedName>
</protein>
<dbReference type="EMBL" id="NAJM01000001">
    <property type="protein sequence ID" value="RVX76127.1"/>
    <property type="molecule type" value="Genomic_DNA"/>
</dbReference>
<dbReference type="SUPFAM" id="SSF51905">
    <property type="entry name" value="FAD/NAD(P)-binding domain"/>
    <property type="match status" value="1"/>
</dbReference>
<dbReference type="InterPro" id="IPR029058">
    <property type="entry name" value="AB_hydrolase_fold"/>
</dbReference>
<evidence type="ECO:0000313" key="11">
    <source>
        <dbReference type="Proteomes" id="UP000288859"/>
    </source>
</evidence>
<dbReference type="VEuPathDB" id="FungiDB:PV10_02309"/>
<feature type="domain" description="Carboxylesterase type B" evidence="8">
    <location>
        <begin position="471"/>
        <end position="757"/>
    </location>
</feature>
<evidence type="ECO:0000313" key="10">
    <source>
        <dbReference type="EMBL" id="RVX76127.1"/>
    </source>
</evidence>
<dbReference type="AlphaFoldDB" id="A0A438NK76"/>
<evidence type="ECO:0008006" key="12">
    <source>
        <dbReference type="Google" id="ProtNLM"/>
    </source>
</evidence>
<dbReference type="InterPro" id="IPR002938">
    <property type="entry name" value="FAD-bd"/>
</dbReference>
<dbReference type="InterPro" id="IPR019826">
    <property type="entry name" value="Carboxylesterase_B_AS"/>
</dbReference>
<comment type="caution">
    <text evidence="10">The sequence shown here is derived from an EMBL/GenBank/DDBJ whole genome shotgun (WGS) entry which is preliminary data.</text>
</comment>
<keyword evidence="6" id="KW-0560">Oxidoreductase</keyword>
<comment type="similarity">
    <text evidence="2">Belongs to the type-B carboxylesterase/lipase family.</text>
</comment>
<reference evidence="10 11" key="1">
    <citation type="submission" date="2017-03" db="EMBL/GenBank/DDBJ databases">
        <title>Genomes of endolithic fungi from Antarctica.</title>
        <authorList>
            <person name="Coleine C."/>
            <person name="Masonjones S."/>
            <person name="Stajich J.E."/>
        </authorList>
    </citation>
    <scope>NUCLEOTIDE SEQUENCE [LARGE SCALE GENOMIC DNA]</scope>
    <source>
        <strain evidence="10 11">CCFEE 6314</strain>
    </source>
</reference>